<dbReference type="Gene3D" id="6.10.250.3120">
    <property type="match status" value="1"/>
</dbReference>
<evidence type="ECO:0000259" key="6">
    <source>
        <dbReference type="PROSITE" id="PS51307"/>
    </source>
</evidence>
<dbReference type="PROSITE" id="PS51307">
    <property type="entry name" value="ASD2"/>
    <property type="match status" value="1"/>
</dbReference>
<dbReference type="GO" id="GO:0007015">
    <property type="term" value="P:actin filament organization"/>
    <property type="evidence" value="ECO:0007669"/>
    <property type="project" value="TreeGrafter"/>
</dbReference>
<reference evidence="8" key="1">
    <citation type="submission" date="2018-06" db="EMBL/GenBank/DDBJ databases">
        <title>Genome assembly of Danube salmon.</title>
        <authorList>
            <person name="Macqueen D.J."/>
            <person name="Gundappa M.K."/>
        </authorList>
    </citation>
    <scope>NUCLEOTIDE SEQUENCE [LARGE SCALE GENOMIC DNA]</scope>
</reference>
<keyword evidence="4" id="KW-0206">Cytoskeleton</keyword>
<evidence type="ECO:0000256" key="2">
    <source>
        <dbReference type="ARBA" id="ARBA00006469"/>
    </source>
</evidence>
<comment type="similarity">
    <text evidence="2">Belongs to the shroom family.</text>
</comment>
<reference evidence="7" key="2">
    <citation type="submission" date="2025-08" db="UniProtKB">
        <authorList>
            <consortium name="Ensembl"/>
        </authorList>
    </citation>
    <scope>IDENTIFICATION</scope>
</reference>
<feature type="domain" description="ASD2" evidence="6">
    <location>
        <begin position="1"/>
        <end position="126"/>
    </location>
</feature>
<reference evidence="7" key="3">
    <citation type="submission" date="2025-09" db="UniProtKB">
        <authorList>
            <consortium name="Ensembl"/>
        </authorList>
    </citation>
    <scope>IDENTIFICATION</scope>
</reference>
<evidence type="ECO:0000256" key="4">
    <source>
        <dbReference type="ARBA" id="ARBA00023212"/>
    </source>
</evidence>
<evidence type="ECO:0000256" key="1">
    <source>
        <dbReference type="ARBA" id="ARBA00004245"/>
    </source>
</evidence>
<feature type="compositionally biased region" description="Polar residues" evidence="5">
    <location>
        <begin position="160"/>
        <end position="174"/>
    </location>
</feature>
<feature type="region of interest" description="Disordered" evidence="5">
    <location>
        <begin position="152"/>
        <end position="174"/>
    </location>
</feature>
<dbReference type="PANTHER" id="PTHR15012">
    <property type="entry name" value="APICAL PROTEIN/SHROOM-RELATED"/>
    <property type="match status" value="1"/>
</dbReference>
<dbReference type="GO" id="GO:0043296">
    <property type="term" value="C:apical junction complex"/>
    <property type="evidence" value="ECO:0007669"/>
    <property type="project" value="TreeGrafter"/>
</dbReference>
<dbReference type="InterPro" id="IPR014799">
    <property type="entry name" value="ASD2_dom"/>
</dbReference>
<accession>A0A4W5R8U9</accession>
<dbReference type="GO" id="GO:0030864">
    <property type="term" value="C:cortical actin cytoskeleton"/>
    <property type="evidence" value="ECO:0007669"/>
    <property type="project" value="TreeGrafter"/>
</dbReference>
<name>A0A4W5R8U9_9TELE</name>
<feature type="region of interest" description="Disordered" evidence="5">
    <location>
        <begin position="33"/>
        <end position="62"/>
    </location>
</feature>
<evidence type="ECO:0000313" key="7">
    <source>
        <dbReference type="Ensembl" id="ENSHHUP00000085047.1"/>
    </source>
</evidence>
<dbReference type="Pfam" id="PF08687">
    <property type="entry name" value="ASD2"/>
    <property type="match status" value="1"/>
</dbReference>
<dbReference type="GO" id="GO:0005912">
    <property type="term" value="C:adherens junction"/>
    <property type="evidence" value="ECO:0007669"/>
    <property type="project" value="TreeGrafter"/>
</dbReference>
<dbReference type="InterPro" id="IPR027685">
    <property type="entry name" value="Shroom_fam"/>
</dbReference>
<evidence type="ECO:0000256" key="5">
    <source>
        <dbReference type="SAM" id="MobiDB-lite"/>
    </source>
</evidence>
<dbReference type="STRING" id="62062.ENSHHUP00000085047"/>
<evidence type="ECO:0000256" key="3">
    <source>
        <dbReference type="ARBA" id="ARBA00022490"/>
    </source>
</evidence>
<keyword evidence="3" id="KW-0963">Cytoplasm</keyword>
<dbReference type="AlphaFoldDB" id="A0A4W5R8U9"/>
<dbReference type="Ensembl" id="ENSHHUT00000087704.1">
    <property type="protein sequence ID" value="ENSHHUP00000085047.1"/>
    <property type="gene ID" value="ENSHHUG00000049285.1"/>
</dbReference>
<comment type="subcellular location">
    <subcellularLocation>
        <location evidence="1">Cytoplasm</location>
        <location evidence="1">Cytoskeleton</location>
    </subcellularLocation>
</comment>
<proteinExistence type="inferred from homology"/>
<keyword evidence="8" id="KW-1185">Reference proteome</keyword>
<dbReference type="PANTHER" id="PTHR15012:SF33">
    <property type="entry name" value="PROTEIN SHROOM3"/>
    <property type="match status" value="1"/>
</dbReference>
<dbReference type="GO" id="GO:0051015">
    <property type="term" value="F:actin filament binding"/>
    <property type="evidence" value="ECO:0007669"/>
    <property type="project" value="InterPro"/>
</dbReference>
<dbReference type="GO" id="GO:0016324">
    <property type="term" value="C:apical plasma membrane"/>
    <property type="evidence" value="ECO:0007669"/>
    <property type="project" value="TreeGrafter"/>
</dbReference>
<organism evidence="7 8">
    <name type="scientific">Hucho hucho</name>
    <name type="common">huchen</name>
    <dbReference type="NCBI Taxonomy" id="62062"/>
    <lineage>
        <taxon>Eukaryota</taxon>
        <taxon>Metazoa</taxon>
        <taxon>Chordata</taxon>
        <taxon>Craniata</taxon>
        <taxon>Vertebrata</taxon>
        <taxon>Euteleostomi</taxon>
        <taxon>Actinopterygii</taxon>
        <taxon>Neopterygii</taxon>
        <taxon>Teleostei</taxon>
        <taxon>Protacanthopterygii</taxon>
        <taxon>Salmoniformes</taxon>
        <taxon>Salmonidae</taxon>
        <taxon>Salmoninae</taxon>
        <taxon>Hucho</taxon>
    </lineage>
</organism>
<dbReference type="GeneTree" id="ENSGT00940000157778"/>
<sequence length="174" mass="19659">MFIGDLDKIVNLLMSLCGRLARVHNALDALDREEETEDSAEERESLQQKRNQLCSQHEDARELKENLDRRERVVLDILGGYLTGPQLRDYQHYVCMKPALLIRQRHLDELIKQGDEQLDRLIESISPGESDYQGPPGDHQAQLCFSSTPGLCPRGPSPNLGPTHTVRSTTVTSL</sequence>
<dbReference type="Proteomes" id="UP000314982">
    <property type="component" value="Unassembled WGS sequence"/>
</dbReference>
<evidence type="ECO:0000313" key="8">
    <source>
        <dbReference type="Proteomes" id="UP000314982"/>
    </source>
</evidence>
<protein>
    <recommendedName>
        <fullName evidence="6">ASD2 domain-containing protein</fullName>
    </recommendedName>
</protein>